<feature type="domain" description="Ig-like" evidence="9">
    <location>
        <begin position="1"/>
        <end position="99"/>
    </location>
</feature>
<keyword evidence="6" id="KW-1015">Disulfide bond</keyword>
<dbReference type="InterPro" id="IPR013783">
    <property type="entry name" value="Ig-like_fold"/>
</dbReference>
<keyword evidence="8" id="KW-0812">Transmembrane</keyword>
<dbReference type="InterPro" id="IPR036179">
    <property type="entry name" value="Ig-like_dom_sf"/>
</dbReference>
<dbReference type="EMBL" id="JAPTMU010000004">
    <property type="protein sequence ID" value="KAJ4944410.1"/>
    <property type="molecule type" value="Genomic_DNA"/>
</dbReference>
<dbReference type="GO" id="GO:0005886">
    <property type="term" value="C:plasma membrane"/>
    <property type="evidence" value="ECO:0007669"/>
    <property type="project" value="UniProtKB-SubCell"/>
</dbReference>
<dbReference type="PROSITE" id="PS50835">
    <property type="entry name" value="IG_LIKE"/>
    <property type="match status" value="3"/>
</dbReference>
<feature type="domain" description="Ig-like" evidence="9">
    <location>
        <begin position="247"/>
        <end position="339"/>
    </location>
</feature>
<evidence type="ECO:0000256" key="3">
    <source>
        <dbReference type="ARBA" id="ARBA00022729"/>
    </source>
</evidence>
<dbReference type="Gene3D" id="2.60.40.10">
    <property type="entry name" value="Immunoglobulins"/>
    <property type="match status" value="3"/>
</dbReference>
<keyword evidence="5 8" id="KW-0472">Membrane</keyword>
<evidence type="ECO:0000256" key="6">
    <source>
        <dbReference type="ARBA" id="ARBA00023157"/>
    </source>
</evidence>
<comment type="subcellular location">
    <subcellularLocation>
        <location evidence="1">Cell membrane</location>
    </subcellularLocation>
</comment>
<keyword evidence="8" id="KW-1133">Transmembrane helix</keyword>
<sequence length="442" mass="51338">MTVRPGENITLYCDCKLSTGVYIVWYRNCSHENQPSLVLKNEWTQTTNIERVLNPLPRFHFVRNYSSESYDLLIINITETDEGLYYCGTETFDVERVVSFSHGWTSGSELEMTVRPGENITLYCDCKLSIGVYIVWYRNCSHENQPSLVLKKNVWTKSSTDDHIMNPLPRFHFVRNFSSDTYDLLIINITETDEGLYYCGTEQLKVEKEEHITHRHLYKYSNISTKIQFIVSCTHDWTSGSELEMTVRPGDNITLYCDCKLSSGVYIVWYRNCSHENQPSLVLDTIAKYSQNPLPRFHFVKSSSSESYDLLIINITETDEGLYYCGTKQFKVEKNEQITSAHIYTRGNISTRIHVNSSSCPDPGGHSLNPDVTWMMVLTPAFTILTSLISFILVYLFCQKTDKEPQILQKRLNTRIQTRWDQDEDLCFTRVVFRAKDGRKQQ</sequence>
<dbReference type="GO" id="GO:0002376">
    <property type="term" value="P:immune system process"/>
    <property type="evidence" value="ECO:0007669"/>
    <property type="project" value="UniProtKB-KW"/>
</dbReference>
<keyword evidence="7" id="KW-0325">Glycoprotein</keyword>
<dbReference type="PANTHER" id="PTHR19433">
    <property type="entry name" value="T-CELL RECEPTOR ALPHA CHAIN V REGION-RELATED"/>
    <property type="match status" value="1"/>
</dbReference>
<dbReference type="SMART" id="SM00408">
    <property type="entry name" value="IGc2"/>
    <property type="match status" value="3"/>
</dbReference>
<dbReference type="Pfam" id="PF07686">
    <property type="entry name" value="V-set"/>
    <property type="match status" value="3"/>
</dbReference>
<evidence type="ECO:0000313" key="10">
    <source>
        <dbReference type="EMBL" id="KAJ4944410.1"/>
    </source>
</evidence>
<organism evidence="10 11">
    <name type="scientific">Pogonophryne albipinna</name>
    <dbReference type="NCBI Taxonomy" id="1090488"/>
    <lineage>
        <taxon>Eukaryota</taxon>
        <taxon>Metazoa</taxon>
        <taxon>Chordata</taxon>
        <taxon>Craniata</taxon>
        <taxon>Vertebrata</taxon>
        <taxon>Euteleostomi</taxon>
        <taxon>Actinopterygii</taxon>
        <taxon>Neopterygii</taxon>
        <taxon>Teleostei</taxon>
        <taxon>Neoteleostei</taxon>
        <taxon>Acanthomorphata</taxon>
        <taxon>Eupercaria</taxon>
        <taxon>Perciformes</taxon>
        <taxon>Notothenioidei</taxon>
        <taxon>Pogonophryne</taxon>
    </lineage>
</organism>
<evidence type="ECO:0000256" key="7">
    <source>
        <dbReference type="ARBA" id="ARBA00023180"/>
    </source>
</evidence>
<dbReference type="AlphaFoldDB" id="A0AAD6BI62"/>
<keyword evidence="2" id="KW-1003">Cell membrane</keyword>
<reference evidence="10" key="1">
    <citation type="submission" date="2022-11" db="EMBL/GenBank/DDBJ databases">
        <title>Chromosome-level genome of Pogonophryne albipinna.</title>
        <authorList>
            <person name="Jo E."/>
        </authorList>
    </citation>
    <scope>NUCLEOTIDE SEQUENCE</scope>
    <source>
        <strain evidence="10">SGF0006</strain>
        <tissue evidence="10">Muscle</tissue>
    </source>
</reference>
<keyword evidence="11" id="KW-1185">Reference proteome</keyword>
<dbReference type="InterPro" id="IPR003599">
    <property type="entry name" value="Ig_sub"/>
</dbReference>
<keyword evidence="4" id="KW-0391">Immunity</keyword>
<dbReference type="Proteomes" id="UP001219934">
    <property type="component" value="Unassembled WGS sequence"/>
</dbReference>
<evidence type="ECO:0000259" key="9">
    <source>
        <dbReference type="PROSITE" id="PS50835"/>
    </source>
</evidence>
<evidence type="ECO:0000256" key="5">
    <source>
        <dbReference type="ARBA" id="ARBA00023136"/>
    </source>
</evidence>
<dbReference type="GO" id="GO:0009617">
    <property type="term" value="P:response to bacterium"/>
    <property type="evidence" value="ECO:0007669"/>
    <property type="project" value="TreeGrafter"/>
</dbReference>
<gene>
    <name evidence="10" type="ORF">JOQ06_012954</name>
</gene>
<dbReference type="InterPro" id="IPR052051">
    <property type="entry name" value="TCR_complex_component"/>
</dbReference>
<dbReference type="SUPFAM" id="SSF48726">
    <property type="entry name" value="Immunoglobulin"/>
    <property type="match status" value="3"/>
</dbReference>
<dbReference type="InterPro" id="IPR013106">
    <property type="entry name" value="Ig_V-set"/>
</dbReference>
<dbReference type="PANTHER" id="PTHR19433:SF111">
    <property type="entry name" value="T CELL RECEPTOR ALPHA VARIABLE 4"/>
    <property type="match status" value="1"/>
</dbReference>
<feature type="domain" description="Ig-like" evidence="9">
    <location>
        <begin position="114"/>
        <end position="213"/>
    </location>
</feature>
<feature type="transmembrane region" description="Helical" evidence="8">
    <location>
        <begin position="374"/>
        <end position="398"/>
    </location>
</feature>
<name>A0AAD6BI62_9TELE</name>
<evidence type="ECO:0000256" key="1">
    <source>
        <dbReference type="ARBA" id="ARBA00004236"/>
    </source>
</evidence>
<dbReference type="InterPro" id="IPR007110">
    <property type="entry name" value="Ig-like_dom"/>
</dbReference>
<evidence type="ECO:0000313" key="11">
    <source>
        <dbReference type="Proteomes" id="UP001219934"/>
    </source>
</evidence>
<evidence type="ECO:0000256" key="8">
    <source>
        <dbReference type="SAM" id="Phobius"/>
    </source>
</evidence>
<dbReference type="SMART" id="SM00409">
    <property type="entry name" value="IG"/>
    <property type="match status" value="3"/>
</dbReference>
<evidence type="ECO:0000256" key="4">
    <source>
        <dbReference type="ARBA" id="ARBA00022859"/>
    </source>
</evidence>
<protein>
    <recommendedName>
        <fullName evidence="9">Ig-like domain-containing protein</fullName>
    </recommendedName>
</protein>
<keyword evidence="3" id="KW-0732">Signal</keyword>
<evidence type="ECO:0000256" key="2">
    <source>
        <dbReference type="ARBA" id="ARBA00022475"/>
    </source>
</evidence>
<comment type="caution">
    <text evidence="10">The sequence shown here is derived from an EMBL/GenBank/DDBJ whole genome shotgun (WGS) entry which is preliminary data.</text>
</comment>
<proteinExistence type="predicted"/>
<accession>A0AAD6BI62</accession>
<dbReference type="InterPro" id="IPR003598">
    <property type="entry name" value="Ig_sub2"/>
</dbReference>